<dbReference type="RefSeq" id="WP_132493065.1">
    <property type="nucleotide sequence ID" value="NZ_SMKW01000070.1"/>
</dbReference>
<evidence type="ECO:0000313" key="2">
    <source>
        <dbReference type="Proteomes" id="UP000294947"/>
    </source>
</evidence>
<proteinExistence type="predicted"/>
<gene>
    <name evidence="1" type="ORF">E1288_35495</name>
</gene>
<reference evidence="1 2" key="1">
    <citation type="submission" date="2019-03" db="EMBL/GenBank/DDBJ databases">
        <title>Draft genome sequences of novel Actinobacteria.</title>
        <authorList>
            <person name="Sahin N."/>
            <person name="Ay H."/>
            <person name="Saygin H."/>
        </authorList>
    </citation>
    <scope>NUCLEOTIDE SEQUENCE [LARGE SCALE GENOMIC DNA]</scope>
    <source>
        <strain evidence="1 2">7K502</strain>
    </source>
</reference>
<comment type="caution">
    <text evidence="1">The sequence shown here is derived from an EMBL/GenBank/DDBJ whole genome shotgun (WGS) entry which is preliminary data.</text>
</comment>
<name>A0A4R4YB55_9PSEU</name>
<dbReference type="OrthoDB" id="3690191at2"/>
<dbReference type="EMBL" id="SMKW01000070">
    <property type="protein sequence ID" value="TDD40352.1"/>
    <property type="molecule type" value="Genomic_DNA"/>
</dbReference>
<accession>A0A4R4YB55</accession>
<keyword evidence="2" id="KW-1185">Reference proteome</keyword>
<evidence type="ECO:0000313" key="1">
    <source>
        <dbReference type="EMBL" id="TDD40352.1"/>
    </source>
</evidence>
<sequence length="114" mass="12070">MSVMDPGVIAPESPQSFSSALDQVLFHMGSALNDEQANKVAGYLEGGKALPAAEALASIAAAKRRMVSREDRNILRTVIETYNGDLTHISSLESQAVTDAPTVTIKAPRFLGLA</sequence>
<protein>
    <submittedName>
        <fullName evidence="1">Uncharacterized protein</fullName>
    </submittedName>
</protein>
<dbReference type="AlphaFoldDB" id="A0A4R4YB55"/>
<dbReference type="Proteomes" id="UP000294947">
    <property type="component" value="Unassembled WGS sequence"/>
</dbReference>
<organism evidence="1 2">
    <name type="scientific">Saccharopolyspora elongata</name>
    <dbReference type="NCBI Taxonomy" id="2530387"/>
    <lineage>
        <taxon>Bacteria</taxon>
        <taxon>Bacillati</taxon>
        <taxon>Actinomycetota</taxon>
        <taxon>Actinomycetes</taxon>
        <taxon>Pseudonocardiales</taxon>
        <taxon>Pseudonocardiaceae</taxon>
        <taxon>Saccharopolyspora</taxon>
    </lineage>
</organism>